<accession>A0ABX6PB70</accession>
<dbReference type="Pfam" id="PF14367">
    <property type="entry name" value="DUF4411"/>
    <property type="match status" value="1"/>
</dbReference>
<dbReference type="InterPro" id="IPR016541">
    <property type="entry name" value="UCP008505"/>
</dbReference>
<keyword evidence="2" id="KW-1185">Reference proteome</keyword>
<proteinExistence type="predicted"/>
<dbReference type="RefSeq" id="WP_138387919.1">
    <property type="nucleotide sequence ID" value="NZ_CP054021.1"/>
</dbReference>
<protein>
    <submittedName>
        <fullName evidence="1">DUF4411 family protein</fullName>
    </submittedName>
</protein>
<dbReference type="EMBL" id="CP054021">
    <property type="protein sequence ID" value="QKK16294.1"/>
    <property type="molecule type" value="Genomic_DNA"/>
</dbReference>
<sequence length="169" mass="19301">MVKKYCFDTSGISNPLETMPEDIHKTLWAHFKAFVLSDYIAVTPEIFEEMCHIAGDLGQFVNVSKEFMVLEVGSPDWDWQTYIGHSNQLLTRHRDCISEFTGGSAKTICVNDMTIIALAKTLNVPVVSMENLIREETQTTKRKIPNICRAEGVVHLAFSDFLRRENLRF</sequence>
<gene>
    <name evidence="1" type="ORF">FFM53_007760</name>
</gene>
<evidence type="ECO:0000313" key="2">
    <source>
        <dbReference type="Proteomes" id="UP000305673"/>
    </source>
</evidence>
<organism evidence="1 2">
    <name type="scientific">Rhizobium indicum</name>
    <dbReference type="NCBI Taxonomy" id="2583231"/>
    <lineage>
        <taxon>Bacteria</taxon>
        <taxon>Pseudomonadati</taxon>
        <taxon>Pseudomonadota</taxon>
        <taxon>Alphaproteobacteria</taxon>
        <taxon>Hyphomicrobiales</taxon>
        <taxon>Rhizobiaceae</taxon>
        <taxon>Rhizobium/Agrobacterium group</taxon>
        <taxon>Rhizobium</taxon>
    </lineage>
</organism>
<name>A0ABX6PB70_9HYPH</name>
<reference evidence="1 2" key="1">
    <citation type="submission" date="2020-05" db="EMBL/GenBank/DDBJ databases">
        <title>Genome sequences of pea root nodulating Rhizobium spp.</title>
        <authorList>
            <person name="Rahi P."/>
        </authorList>
    </citation>
    <scope>NUCLEOTIDE SEQUENCE [LARGE SCALE GENOMIC DNA]</scope>
    <source>
        <strain evidence="2">JKLM 12A2</strain>
    </source>
</reference>
<evidence type="ECO:0000313" key="1">
    <source>
        <dbReference type="EMBL" id="QKK16294.1"/>
    </source>
</evidence>
<dbReference type="Proteomes" id="UP000305673">
    <property type="component" value="Chromosome"/>
</dbReference>